<accession>A0A9X3ITX9</accession>
<sequence>MIHSIDYQTRLSPGGHWSLRLKRGTVLRLTDLDGGANVGMLFYNPENLLERYNAPDTLKCQHTFRITKGHCLYSDMGRIFASVVDDSMGWHDSVCGNSHAQQVASRWGKRDYQNARNEWHQNGTDAFLVELAKYGLGRADLASNLNWFSKVATDAVGNMRLVPGASPAGSQVTLRFEMDTLVLLHACPHPLNPADSYPARAVGIELGLALPVAADDPCLNLCDENRRGFANNALYYLGADHHYPQPVPAALANLQPDQE</sequence>
<organism evidence="2 3">
    <name type="scientific">Parathalassolituus penaei</name>
    <dbReference type="NCBI Taxonomy" id="2997323"/>
    <lineage>
        <taxon>Bacteria</taxon>
        <taxon>Pseudomonadati</taxon>
        <taxon>Pseudomonadota</taxon>
        <taxon>Gammaproteobacteria</taxon>
        <taxon>Oceanospirillales</taxon>
        <taxon>Oceanospirillaceae</taxon>
        <taxon>Parathalassolituus</taxon>
    </lineage>
</organism>
<protein>
    <submittedName>
        <fullName evidence="2">Urea carboxylase-associated family protein</fullName>
    </submittedName>
</protein>
<keyword evidence="3" id="KW-1185">Reference proteome</keyword>
<reference evidence="2" key="1">
    <citation type="submission" date="2022-11" db="EMBL/GenBank/DDBJ databases">
        <title>Parathalassolutuus dongxingensis gen. nov., sp. nov., a novel member of family Oceanospirillaceae isolated from a coastal shrimp pond in Guangxi, China.</title>
        <authorList>
            <person name="Chen H."/>
        </authorList>
    </citation>
    <scope>NUCLEOTIDE SEQUENCE</scope>
    <source>
        <strain evidence="2">G-43</strain>
    </source>
</reference>
<evidence type="ECO:0000313" key="3">
    <source>
        <dbReference type="Proteomes" id="UP001150830"/>
    </source>
</evidence>
<dbReference type="RefSeq" id="WP_283175047.1">
    <property type="nucleotide sequence ID" value="NZ_JAPNOA010000056.1"/>
</dbReference>
<dbReference type="InterPro" id="IPR018959">
    <property type="entry name" value="DUF1989"/>
</dbReference>
<comment type="caution">
    <text evidence="2">The sequence shown here is derived from an EMBL/GenBank/DDBJ whole genome shotgun (WGS) entry which is preliminary data.</text>
</comment>
<dbReference type="Pfam" id="PF09347">
    <property type="entry name" value="DUF1989"/>
    <property type="match status" value="1"/>
</dbReference>
<name>A0A9X3ITX9_9GAMM</name>
<proteinExistence type="predicted"/>
<feature type="domain" description="DUF1989" evidence="1">
    <location>
        <begin position="10"/>
        <end position="181"/>
    </location>
</feature>
<evidence type="ECO:0000313" key="2">
    <source>
        <dbReference type="EMBL" id="MCY0966785.1"/>
    </source>
</evidence>
<dbReference type="PANTHER" id="PTHR31527:SF0">
    <property type="entry name" value="RE64534P"/>
    <property type="match status" value="1"/>
</dbReference>
<dbReference type="InterPro" id="IPR017792">
    <property type="entry name" value="UAAP1"/>
</dbReference>
<dbReference type="NCBIfam" id="TIGR03425">
    <property type="entry name" value="urea_degr_2"/>
    <property type="match status" value="1"/>
</dbReference>
<dbReference type="Proteomes" id="UP001150830">
    <property type="component" value="Unassembled WGS sequence"/>
</dbReference>
<dbReference type="AlphaFoldDB" id="A0A9X3ITX9"/>
<gene>
    <name evidence="2" type="ORF">OUO13_16510</name>
</gene>
<dbReference type="PANTHER" id="PTHR31527">
    <property type="entry name" value="RE64534P"/>
    <property type="match status" value="1"/>
</dbReference>
<evidence type="ECO:0000259" key="1">
    <source>
        <dbReference type="Pfam" id="PF09347"/>
    </source>
</evidence>
<dbReference type="EMBL" id="JAPNOA010000056">
    <property type="protein sequence ID" value="MCY0966785.1"/>
    <property type="molecule type" value="Genomic_DNA"/>
</dbReference>